<name>A0ABX2A7F5_9MICO</name>
<accession>A0ABX2A7F5</accession>
<keyword evidence="2" id="KW-1185">Reference proteome</keyword>
<sequence length="289" mass="31105">MSNHAVPRCCLAPNAPGGADHLPSLRSAFATERPADEGSSPIELSFASIKAIQDLVHRSSSEWSPHYGLILGASAVAAAEDYFRSVLVEIAKACPTVRSRSRDLDVKMSHVLDGSIDTALRSSLDQVSFSSNRAVREWSKKLLGTKVSGDSTLARLLDEFERVCHVRHCATHAGGYVGEGNARVLGVEAGRWISLDSANAVYEILSVVVATIRAYNQFVLESVLSGWLNDGILLGSWGQDKKLFEKVWSVLRCRQDIAAGRVGSSGYPANGYQAYRVVQRAACSRAGGA</sequence>
<organism evidence="1 2">
    <name type="scientific">Isoptericola halotolerans</name>
    <dbReference type="NCBI Taxonomy" id="300560"/>
    <lineage>
        <taxon>Bacteria</taxon>
        <taxon>Bacillati</taxon>
        <taxon>Actinomycetota</taxon>
        <taxon>Actinomycetes</taxon>
        <taxon>Micrococcales</taxon>
        <taxon>Promicromonosporaceae</taxon>
        <taxon>Isoptericola</taxon>
    </lineage>
</organism>
<gene>
    <name evidence="1" type="ORF">HDG69_003404</name>
</gene>
<proteinExistence type="predicted"/>
<dbReference type="EMBL" id="JABEZU010000005">
    <property type="protein sequence ID" value="NOV98802.1"/>
    <property type="molecule type" value="Genomic_DNA"/>
</dbReference>
<dbReference type="Proteomes" id="UP000757540">
    <property type="component" value="Unassembled WGS sequence"/>
</dbReference>
<comment type="caution">
    <text evidence="1">The sequence shown here is derived from an EMBL/GenBank/DDBJ whole genome shotgun (WGS) entry which is preliminary data.</text>
</comment>
<evidence type="ECO:0000313" key="1">
    <source>
        <dbReference type="EMBL" id="NOV98802.1"/>
    </source>
</evidence>
<evidence type="ECO:0008006" key="3">
    <source>
        <dbReference type="Google" id="ProtNLM"/>
    </source>
</evidence>
<reference evidence="1 2" key="1">
    <citation type="submission" date="2020-05" db="EMBL/GenBank/DDBJ databases">
        <title>Genomic Encyclopedia of Type Strains, Phase III (KMG-III): the genomes of soil and plant-associated and newly described type strains.</title>
        <authorList>
            <person name="Whitman W."/>
        </authorList>
    </citation>
    <scope>NUCLEOTIDE SEQUENCE [LARGE SCALE GENOMIC DNA]</scope>
    <source>
        <strain evidence="1 2">KCTC 19046</strain>
    </source>
</reference>
<evidence type="ECO:0000313" key="2">
    <source>
        <dbReference type="Proteomes" id="UP000757540"/>
    </source>
</evidence>
<protein>
    <recommendedName>
        <fullName evidence="3">RiboL-PSP-HEPN domain-containing protein</fullName>
    </recommendedName>
</protein>